<dbReference type="EMBL" id="BKCJ011279039">
    <property type="protein sequence ID" value="GFD14380.1"/>
    <property type="molecule type" value="Genomic_DNA"/>
</dbReference>
<proteinExistence type="predicted"/>
<reference evidence="2" key="1">
    <citation type="journal article" date="2019" name="Sci. Rep.">
        <title>Draft genome of Tanacetum cinerariifolium, the natural source of mosquito coil.</title>
        <authorList>
            <person name="Yamashiro T."/>
            <person name="Shiraishi A."/>
            <person name="Satake H."/>
            <person name="Nakayama K."/>
        </authorList>
    </citation>
    <scope>NUCLEOTIDE SEQUENCE</scope>
</reference>
<comment type="caution">
    <text evidence="2">The sequence shown here is derived from an EMBL/GenBank/DDBJ whole genome shotgun (WGS) entry which is preliminary data.</text>
</comment>
<dbReference type="AlphaFoldDB" id="A0A699TWZ4"/>
<organism evidence="2">
    <name type="scientific">Tanacetum cinerariifolium</name>
    <name type="common">Dalmatian daisy</name>
    <name type="synonym">Chrysanthemum cinerariifolium</name>
    <dbReference type="NCBI Taxonomy" id="118510"/>
    <lineage>
        <taxon>Eukaryota</taxon>
        <taxon>Viridiplantae</taxon>
        <taxon>Streptophyta</taxon>
        <taxon>Embryophyta</taxon>
        <taxon>Tracheophyta</taxon>
        <taxon>Spermatophyta</taxon>
        <taxon>Magnoliopsida</taxon>
        <taxon>eudicotyledons</taxon>
        <taxon>Gunneridae</taxon>
        <taxon>Pentapetalae</taxon>
        <taxon>asterids</taxon>
        <taxon>campanulids</taxon>
        <taxon>Asterales</taxon>
        <taxon>Asteraceae</taxon>
        <taxon>Asteroideae</taxon>
        <taxon>Anthemideae</taxon>
        <taxon>Anthemidinae</taxon>
        <taxon>Tanacetum</taxon>
    </lineage>
</organism>
<feature type="region of interest" description="Disordered" evidence="1">
    <location>
        <begin position="86"/>
        <end position="106"/>
    </location>
</feature>
<protein>
    <submittedName>
        <fullName evidence="2">Uncharacterized protein</fullName>
    </submittedName>
</protein>
<name>A0A699TWZ4_TANCI</name>
<feature type="non-terminal residue" evidence="2">
    <location>
        <position position="129"/>
    </location>
</feature>
<gene>
    <name evidence="2" type="ORF">Tci_886349</name>
</gene>
<evidence type="ECO:0000313" key="2">
    <source>
        <dbReference type="EMBL" id="GFD14380.1"/>
    </source>
</evidence>
<evidence type="ECO:0000256" key="1">
    <source>
        <dbReference type="SAM" id="MobiDB-lite"/>
    </source>
</evidence>
<sequence>MRGLHSVIDGAEQQAWQKQLRQAVNDFDERCLDQLYGQIFSTYPLPVVFEDVVMPVWPRAAHAKYGATARLAGRHAGRVPRAGVVGGRRLDDHTADSGQCAGTGTAAGRIESGLRKNEARRAGAVLHSG</sequence>
<accession>A0A699TWZ4</accession>